<reference evidence="3" key="1">
    <citation type="journal article" date="2013" name="Nat. Commun.">
        <title>Whole-genome sequencing of Oryza brachyantha reveals mechanisms underlying Oryza genome evolution.</title>
        <authorList>
            <person name="Chen J."/>
            <person name="Huang Q."/>
            <person name="Gao D."/>
            <person name="Wang J."/>
            <person name="Lang Y."/>
            <person name="Liu T."/>
            <person name="Li B."/>
            <person name="Bai Z."/>
            <person name="Luis Goicoechea J."/>
            <person name="Liang C."/>
            <person name="Chen C."/>
            <person name="Zhang W."/>
            <person name="Sun S."/>
            <person name="Liao Y."/>
            <person name="Zhang X."/>
            <person name="Yang L."/>
            <person name="Song C."/>
            <person name="Wang M."/>
            <person name="Shi J."/>
            <person name="Liu G."/>
            <person name="Liu J."/>
            <person name="Zhou H."/>
            <person name="Zhou W."/>
            <person name="Yu Q."/>
            <person name="An N."/>
            <person name="Chen Y."/>
            <person name="Cai Q."/>
            <person name="Wang B."/>
            <person name="Liu B."/>
            <person name="Min J."/>
            <person name="Huang Y."/>
            <person name="Wu H."/>
            <person name="Li Z."/>
            <person name="Zhang Y."/>
            <person name="Yin Y."/>
            <person name="Song W."/>
            <person name="Jiang J."/>
            <person name="Jackson S.A."/>
            <person name="Wing R.A."/>
            <person name="Wang J."/>
            <person name="Chen M."/>
        </authorList>
    </citation>
    <scope>NUCLEOTIDE SEQUENCE [LARGE SCALE GENOMIC DNA]</scope>
    <source>
        <strain evidence="3">cv. IRGC 101232</strain>
    </source>
</reference>
<sequence>MAKVWLGEAPSYGGLRMESWSTPHSDEIVVFSSFFERGFSLPISSFCGLLDFYKLELHHLNPNSILHISIFVYIRETFLGIPPHFNLFCHLFRVKPQPNRTKPSAVGMLGYSCTRGARNRGLRSQLQMRPHRLGRELVPKLRAEGLTSVVGRTSLHPSLDPAIEGSSPLVFDYTGEANLTHESPELMKLAILASWMKRIYAPETVVPTRGEDFSRPFNASFHLPVDRHQFLSHPPKRASPKRKCTVDPSGNEPTAKWLAVDSDTEGESTRASEDVETPSPKSTSPPSPLC</sequence>
<keyword evidence="4" id="KW-1185">Reference proteome</keyword>
<dbReference type="HOGENOM" id="CLU_961002_0_0_1"/>
<dbReference type="AlphaFoldDB" id="J3M5L1"/>
<name>J3M5L1_ORYBR</name>
<dbReference type="Pfam" id="PF04195">
    <property type="entry name" value="Transposase_28"/>
    <property type="match status" value="1"/>
</dbReference>
<dbReference type="PANTHER" id="PTHR33026:SF7">
    <property type="entry name" value="OS03G0100275 PROTEIN"/>
    <property type="match status" value="1"/>
</dbReference>
<evidence type="ECO:0000313" key="4">
    <source>
        <dbReference type="Proteomes" id="UP000006038"/>
    </source>
</evidence>
<dbReference type="Proteomes" id="UP000006038">
    <property type="component" value="Chromosome 5"/>
</dbReference>
<dbReference type="eggNOG" id="ENOG502R4UP">
    <property type="taxonomic scope" value="Eukaryota"/>
</dbReference>
<reference evidence="3" key="2">
    <citation type="submission" date="2013-04" db="UniProtKB">
        <authorList>
            <consortium name="EnsemblPlants"/>
        </authorList>
    </citation>
    <scope>IDENTIFICATION</scope>
</reference>
<feature type="compositionally biased region" description="Basic residues" evidence="1">
    <location>
        <begin position="234"/>
        <end position="243"/>
    </location>
</feature>
<dbReference type="EnsemblPlants" id="OB05G18850.1">
    <property type="protein sequence ID" value="OB05G18850.1"/>
    <property type="gene ID" value="OB05G18850"/>
</dbReference>
<dbReference type="Gramene" id="OB05G18850.1">
    <property type="protein sequence ID" value="OB05G18850.1"/>
    <property type="gene ID" value="OB05G18850"/>
</dbReference>
<evidence type="ECO:0000313" key="3">
    <source>
        <dbReference type="EnsemblPlants" id="OB05G18850.1"/>
    </source>
</evidence>
<evidence type="ECO:0000259" key="2">
    <source>
        <dbReference type="Pfam" id="PF04195"/>
    </source>
</evidence>
<dbReference type="InterPro" id="IPR007321">
    <property type="entry name" value="Transposase_28"/>
</dbReference>
<proteinExistence type="predicted"/>
<protein>
    <recommendedName>
        <fullName evidence="2">Transposase (putative) gypsy type domain-containing protein</fullName>
    </recommendedName>
</protein>
<organism evidence="3">
    <name type="scientific">Oryza brachyantha</name>
    <name type="common">malo sina</name>
    <dbReference type="NCBI Taxonomy" id="4533"/>
    <lineage>
        <taxon>Eukaryota</taxon>
        <taxon>Viridiplantae</taxon>
        <taxon>Streptophyta</taxon>
        <taxon>Embryophyta</taxon>
        <taxon>Tracheophyta</taxon>
        <taxon>Spermatophyta</taxon>
        <taxon>Magnoliopsida</taxon>
        <taxon>Liliopsida</taxon>
        <taxon>Poales</taxon>
        <taxon>Poaceae</taxon>
        <taxon>BOP clade</taxon>
        <taxon>Oryzoideae</taxon>
        <taxon>Oryzeae</taxon>
        <taxon>Oryzinae</taxon>
        <taxon>Oryza</taxon>
    </lineage>
</organism>
<accession>J3M5L1</accession>
<dbReference type="PANTHER" id="PTHR33026">
    <property type="entry name" value="OS06G0360600 PROTEIN"/>
    <property type="match status" value="1"/>
</dbReference>
<feature type="region of interest" description="Disordered" evidence="1">
    <location>
        <begin position="230"/>
        <end position="290"/>
    </location>
</feature>
<feature type="domain" description="Transposase (putative) gypsy type" evidence="2">
    <location>
        <begin position="29"/>
        <end position="95"/>
    </location>
</feature>
<evidence type="ECO:0000256" key="1">
    <source>
        <dbReference type="SAM" id="MobiDB-lite"/>
    </source>
</evidence>